<dbReference type="Pfam" id="PF03572">
    <property type="entry name" value="Peptidase_S41"/>
    <property type="match status" value="1"/>
</dbReference>
<reference evidence="5" key="1">
    <citation type="journal article" date="2020" name="Stud. Mycol.">
        <title>101 Dothideomycetes genomes: A test case for predicting lifestyles and emergence of pathogens.</title>
        <authorList>
            <person name="Haridas S."/>
            <person name="Albert R."/>
            <person name="Binder M."/>
            <person name="Bloem J."/>
            <person name="LaButti K."/>
            <person name="Salamov A."/>
            <person name="Andreopoulos B."/>
            <person name="Baker S."/>
            <person name="Barry K."/>
            <person name="Bills G."/>
            <person name="Bluhm B."/>
            <person name="Cannon C."/>
            <person name="Castanera R."/>
            <person name="Culley D."/>
            <person name="Daum C."/>
            <person name="Ezra D."/>
            <person name="Gonzalez J."/>
            <person name="Henrissat B."/>
            <person name="Kuo A."/>
            <person name="Liang C."/>
            <person name="Lipzen A."/>
            <person name="Lutzoni F."/>
            <person name="Magnuson J."/>
            <person name="Mondo S."/>
            <person name="Nolan M."/>
            <person name="Ohm R."/>
            <person name="Pangilinan J."/>
            <person name="Park H.-J."/>
            <person name="Ramirez L."/>
            <person name="Alfaro M."/>
            <person name="Sun H."/>
            <person name="Tritt A."/>
            <person name="Yoshinaga Y."/>
            <person name="Zwiers L.-H."/>
            <person name="Turgeon B."/>
            <person name="Goodwin S."/>
            <person name="Spatafora J."/>
            <person name="Crous P."/>
            <person name="Grigoriev I."/>
        </authorList>
    </citation>
    <scope>NUCLEOTIDE SEQUENCE [LARGE SCALE GENOMIC DNA]</scope>
    <source>
        <strain evidence="5">CBS 304.66</strain>
    </source>
</reference>
<dbReference type="InterPro" id="IPR005151">
    <property type="entry name" value="Tail-specific_protease"/>
</dbReference>
<feature type="region of interest" description="Disordered" evidence="1">
    <location>
        <begin position="670"/>
        <end position="690"/>
    </location>
</feature>
<evidence type="ECO:0000259" key="2">
    <source>
        <dbReference type="Pfam" id="PF03572"/>
    </source>
</evidence>
<evidence type="ECO:0000256" key="1">
    <source>
        <dbReference type="SAM" id="MobiDB-lite"/>
    </source>
</evidence>
<dbReference type="InterPro" id="IPR029045">
    <property type="entry name" value="ClpP/crotonase-like_dom_sf"/>
</dbReference>
<comment type="caution">
    <text evidence="4">The sequence shown here is derived from an EMBL/GenBank/DDBJ whole genome shotgun (WGS) entry which is preliminary data.</text>
</comment>
<evidence type="ECO:0000259" key="3">
    <source>
        <dbReference type="Pfam" id="PF23658"/>
    </source>
</evidence>
<feature type="domain" description="CPAF-like PDZ" evidence="3">
    <location>
        <begin position="127"/>
        <end position="240"/>
    </location>
</feature>
<dbReference type="AlphaFoldDB" id="A0A9P4K8E8"/>
<feature type="domain" description="Tail specific protease" evidence="2">
    <location>
        <begin position="316"/>
        <end position="537"/>
    </location>
</feature>
<dbReference type="InterPro" id="IPR056186">
    <property type="entry name" value="PDZ_CPAF-rel"/>
</dbReference>
<gene>
    <name evidence="4" type="ORF">CC78DRAFT_518116</name>
</gene>
<dbReference type="InterPro" id="IPR052766">
    <property type="entry name" value="S41A_metabolite_peptidase"/>
</dbReference>
<dbReference type="EMBL" id="ML986623">
    <property type="protein sequence ID" value="KAF2263646.1"/>
    <property type="molecule type" value="Genomic_DNA"/>
</dbReference>
<proteinExistence type="predicted"/>
<evidence type="ECO:0000313" key="4">
    <source>
        <dbReference type="EMBL" id="KAF2263646.1"/>
    </source>
</evidence>
<evidence type="ECO:0000313" key="5">
    <source>
        <dbReference type="Proteomes" id="UP000800093"/>
    </source>
</evidence>
<dbReference type="GO" id="GO:0006508">
    <property type="term" value="P:proteolysis"/>
    <property type="evidence" value="ECO:0007669"/>
    <property type="project" value="InterPro"/>
</dbReference>
<dbReference type="OrthoDB" id="27214at2759"/>
<dbReference type="Proteomes" id="UP000800093">
    <property type="component" value="Unassembled WGS sequence"/>
</dbReference>
<dbReference type="PANTHER" id="PTHR37049:SF4">
    <property type="entry name" value="RHODANESE DOMAIN-CONTAINING PROTEIN"/>
    <property type="match status" value="1"/>
</dbReference>
<dbReference type="SUPFAM" id="SSF52096">
    <property type="entry name" value="ClpP/crotonase"/>
    <property type="match status" value="1"/>
</dbReference>
<evidence type="ECO:0008006" key="6">
    <source>
        <dbReference type="Google" id="ProtNLM"/>
    </source>
</evidence>
<name>A0A9P4K8E8_9PLEO</name>
<accession>A0A9P4K8E8</accession>
<dbReference type="Gene3D" id="3.90.226.10">
    <property type="entry name" value="2-enoyl-CoA Hydratase, Chain A, domain 1"/>
    <property type="match status" value="1"/>
</dbReference>
<sequence length="711" mass="79430">MSRYPQATLALVPVPAAEDCLKSVNIDKQEDLLLIEELQNYVSWQSNLAYLSEPPKDYNEPRIDVLDEIARVKQDLQDDKYNDEYTLMFDLSMAIQKSYDFHFSFAADILNVFFFRRGNIGGGLLDEFALVSVSEDGKALPKLYNYYDIMVAADEGWKPSPITEINDTPAEEYVQKWSETFPYHEDHARYNRLFPNQASNAMGSRANLFGRSGIPDGNYTVVRHANGTVNEFLNNAIVPMDAFDGVTDGDSFFFRFCNQIPQQSNSKRSLRSPRSPPTQVKRQVSEPTATGYPTPKYLHSEAVIGGYYLDGQGYDDVAVLSIPSFQPMSQSGVAEFQDLIGTFTKEAKAAGKKRLVIDLRTNGGGRVFLGYDAFKQLFPSEDPYGGTTFRANEAFDEIGKLINEELEQTTYEEAVQDFLTNGEEATWGLIWNSMFNYRLPLNEDNENFTSWEDYFGPHERNNDKFTSVARYDLNNFFSDDLNMDITGYRTRASKLNKDQPFEADNIVLLQDGACGSTCAVFSEFMKYQGGVQQVVIGGKPENGPMQGVAGSKGAQVYSFDSVQFEAYRVYAGLPDQRERLNQTDLGSLIWADRPLYRSAWGQTGTISGVNLRDNIRKGDDSVTPLEFVYEAADCRLFYTAEMVRDVEAVWKKTVDARWGDAKATCVTDSVGDASSLSGGAEKEDKKGAATRMGGSTGLVAGLAMVVMALFL</sequence>
<keyword evidence="5" id="KW-1185">Reference proteome</keyword>
<dbReference type="PANTHER" id="PTHR37049">
    <property type="entry name" value="PEPTIDASE S41 FAMILY PROTEIN"/>
    <property type="match status" value="1"/>
</dbReference>
<feature type="region of interest" description="Disordered" evidence="1">
    <location>
        <begin position="264"/>
        <end position="293"/>
    </location>
</feature>
<organism evidence="4 5">
    <name type="scientific">Lojkania enalia</name>
    <dbReference type="NCBI Taxonomy" id="147567"/>
    <lineage>
        <taxon>Eukaryota</taxon>
        <taxon>Fungi</taxon>
        <taxon>Dikarya</taxon>
        <taxon>Ascomycota</taxon>
        <taxon>Pezizomycotina</taxon>
        <taxon>Dothideomycetes</taxon>
        <taxon>Pleosporomycetidae</taxon>
        <taxon>Pleosporales</taxon>
        <taxon>Pleosporales incertae sedis</taxon>
        <taxon>Lojkania</taxon>
    </lineage>
</organism>
<dbReference type="Pfam" id="PF23658">
    <property type="entry name" value="PDZ_CPAF_rel"/>
    <property type="match status" value="1"/>
</dbReference>
<protein>
    <recommendedName>
        <fullName evidence="6">Tail specific protease domain-containing protein</fullName>
    </recommendedName>
</protein>
<feature type="compositionally biased region" description="Polar residues" evidence="1">
    <location>
        <begin position="278"/>
        <end position="288"/>
    </location>
</feature>
<dbReference type="GO" id="GO:0008236">
    <property type="term" value="F:serine-type peptidase activity"/>
    <property type="evidence" value="ECO:0007669"/>
    <property type="project" value="InterPro"/>
</dbReference>